<keyword evidence="3" id="KW-0808">Transferase</keyword>
<evidence type="ECO:0000256" key="2">
    <source>
        <dbReference type="ARBA" id="ARBA00022576"/>
    </source>
</evidence>
<protein>
    <recommendedName>
        <fullName evidence="5">Aminotransferase class I/classII large domain-containing protein</fullName>
    </recommendedName>
</protein>
<evidence type="ECO:0000256" key="1">
    <source>
        <dbReference type="ARBA" id="ARBA00001933"/>
    </source>
</evidence>
<dbReference type="CDD" id="cd00609">
    <property type="entry name" value="AAT_like"/>
    <property type="match status" value="1"/>
</dbReference>
<keyword evidence="4" id="KW-0663">Pyridoxal phosphate</keyword>
<keyword evidence="2" id="KW-0032">Aminotransferase</keyword>
<feature type="domain" description="Aminotransferase class I/classII large" evidence="5">
    <location>
        <begin position="35"/>
        <end position="405"/>
    </location>
</feature>
<dbReference type="InterPro" id="IPR015422">
    <property type="entry name" value="PyrdxlP-dep_Trfase_small"/>
</dbReference>
<dbReference type="HAMAP" id="MF_01642">
    <property type="entry name" value="DapL_aminotrans_1"/>
    <property type="match status" value="1"/>
</dbReference>
<gene>
    <name evidence="6" type="ORF">METZ01_LOCUS186971</name>
</gene>
<dbReference type="InterPro" id="IPR015424">
    <property type="entry name" value="PyrdxlP-dep_Trfase"/>
</dbReference>
<dbReference type="PANTHER" id="PTHR43144">
    <property type="entry name" value="AMINOTRANSFERASE"/>
    <property type="match status" value="1"/>
</dbReference>
<dbReference type="Gene3D" id="3.40.640.10">
    <property type="entry name" value="Type I PLP-dependent aspartate aminotransferase-like (Major domain)"/>
    <property type="match status" value="1"/>
</dbReference>
<dbReference type="Gene3D" id="3.90.1150.10">
    <property type="entry name" value="Aspartate Aminotransferase, domain 1"/>
    <property type="match status" value="1"/>
</dbReference>
<name>A0A382D8Z7_9ZZZZ</name>
<evidence type="ECO:0000313" key="6">
    <source>
        <dbReference type="EMBL" id="SVB34117.1"/>
    </source>
</evidence>
<dbReference type="EMBL" id="UINC01037907">
    <property type="protein sequence ID" value="SVB34117.1"/>
    <property type="molecule type" value="Genomic_DNA"/>
</dbReference>
<dbReference type="SUPFAM" id="SSF53383">
    <property type="entry name" value="PLP-dependent transferases"/>
    <property type="match status" value="1"/>
</dbReference>
<dbReference type="NCBIfam" id="TIGR03542">
    <property type="entry name" value="DAPAT_plant"/>
    <property type="match status" value="1"/>
</dbReference>
<dbReference type="AlphaFoldDB" id="A0A382D8Z7"/>
<dbReference type="InterPro" id="IPR004839">
    <property type="entry name" value="Aminotransferase_I/II_large"/>
</dbReference>
<dbReference type="Pfam" id="PF00155">
    <property type="entry name" value="Aminotran_1_2"/>
    <property type="match status" value="1"/>
</dbReference>
<dbReference type="InterPro" id="IPR019942">
    <property type="entry name" value="DapL/ALD1"/>
</dbReference>
<dbReference type="FunFam" id="3.40.640.10:FF:000099">
    <property type="entry name" value="LL-diaminopimelate aminotransferase, chloroplastic"/>
    <property type="match status" value="1"/>
</dbReference>
<evidence type="ECO:0000256" key="3">
    <source>
        <dbReference type="ARBA" id="ARBA00022679"/>
    </source>
</evidence>
<evidence type="ECO:0000256" key="4">
    <source>
        <dbReference type="ARBA" id="ARBA00022898"/>
    </source>
</evidence>
<dbReference type="GO" id="GO:0030170">
    <property type="term" value="F:pyridoxal phosphate binding"/>
    <property type="evidence" value="ECO:0007669"/>
    <property type="project" value="InterPro"/>
</dbReference>
<dbReference type="InterPro" id="IPR015421">
    <property type="entry name" value="PyrdxlP-dep_Trfase_major"/>
</dbReference>
<accession>A0A382D8Z7</accession>
<proteinExistence type="inferred from homology"/>
<dbReference type="GO" id="GO:0008483">
    <property type="term" value="F:transaminase activity"/>
    <property type="evidence" value="ECO:0007669"/>
    <property type="project" value="UniProtKB-KW"/>
</dbReference>
<organism evidence="6">
    <name type="scientific">marine metagenome</name>
    <dbReference type="NCBI Taxonomy" id="408172"/>
    <lineage>
        <taxon>unclassified sequences</taxon>
        <taxon>metagenomes</taxon>
        <taxon>ecological metagenomes</taxon>
    </lineage>
</organism>
<comment type="cofactor">
    <cofactor evidence="1">
        <name>pyridoxal 5'-phosphate</name>
        <dbReference type="ChEBI" id="CHEBI:597326"/>
    </cofactor>
</comment>
<reference evidence="6" key="1">
    <citation type="submission" date="2018-05" db="EMBL/GenBank/DDBJ databases">
        <authorList>
            <person name="Lanie J.A."/>
            <person name="Ng W.-L."/>
            <person name="Kazmierczak K.M."/>
            <person name="Andrzejewski T.M."/>
            <person name="Davidsen T.M."/>
            <person name="Wayne K.J."/>
            <person name="Tettelin H."/>
            <person name="Glass J.I."/>
            <person name="Rusch D."/>
            <person name="Podicherti R."/>
            <person name="Tsui H.-C.T."/>
            <person name="Winkler M.E."/>
        </authorList>
    </citation>
    <scope>NUCLEOTIDE SEQUENCE</scope>
</reference>
<evidence type="ECO:0000259" key="5">
    <source>
        <dbReference type="Pfam" id="PF00155"/>
    </source>
</evidence>
<sequence length="408" mass="44881">MAHINDNYLKLKAGYLFPEISRRVNAFVEANVSADVIRLGIGDVVKGIPRPIVDAMIEATEEMAHDESFQGYPPDQGQEFLREAIAEHDFAAREVNIGIDEIFVSDGAKCDSGNLQEIFAEDCVVALTDPVYPVYCDSNVMAGRTGEIEEDGSYAGLVYMPCTAANNFTPEIPTGHADIIYLCSPNNPTGTVMTREAMAEWIAYAKKEQAVILFDAAYEGYITDESIPHSIYEVEGAREVAIEFRSFSKNAGFTGIRCGYTVVPKELKGRAASGEEVDLHRLWARRHSTKFNGVAYPVQRGAAAAFSPAGRQTIQEIIAFYLENAAIMREKLSAIGITIYGGEHAPYLWLETPEGHDSWGFFDHLLNEAHVVGTPGAGFGAAGEGYFRLSAFNHRDKINEAMERISRL</sequence>